<evidence type="ECO:0000256" key="2">
    <source>
        <dbReference type="SAM" id="Phobius"/>
    </source>
</evidence>
<reference evidence="4" key="1">
    <citation type="submission" date="2016-10" db="EMBL/GenBank/DDBJ databases">
        <authorList>
            <person name="Varghese N."/>
            <person name="Submissions S."/>
        </authorList>
    </citation>
    <scope>NUCLEOTIDE SEQUENCE [LARGE SCALE GENOMIC DNA]</scope>
    <source>
        <strain evidence="4">CGMCC 4.6856</strain>
    </source>
</reference>
<feature type="region of interest" description="Disordered" evidence="1">
    <location>
        <begin position="44"/>
        <end position="66"/>
    </location>
</feature>
<sequence>MWVFFTARLRQWLILAVAVPLATVLVRTIRRSIEKRTGQTRLTRGLGQVENLGRRARRKERKQRKR</sequence>
<feature type="compositionally biased region" description="Basic residues" evidence="1">
    <location>
        <begin position="54"/>
        <end position="66"/>
    </location>
</feature>
<evidence type="ECO:0000313" key="4">
    <source>
        <dbReference type="Proteomes" id="UP000198504"/>
    </source>
</evidence>
<keyword evidence="2" id="KW-1133">Transmembrane helix</keyword>
<gene>
    <name evidence="3" type="ORF">SAMN05421756_108150</name>
</gene>
<keyword evidence="4" id="KW-1185">Reference proteome</keyword>
<dbReference type="EMBL" id="FOFA01000008">
    <property type="protein sequence ID" value="SER06311.1"/>
    <property type="molecule type" value="Genomic_DNA"/>
</dbReference>
<name>A0A1H9L482_9ACTN</name>
<evidence type="ECO:0000313" key="3">
    <source>
        <dbReference type="EMBL" id="SER06311.1"/>
    </source>
</evidence>
<organism evidence="3 4">
    <name type="scientific">Microlunatus flavus</name>
    <dbReference type="NCBI Taxonomy" id="1036181"/>
    <lineage>
        <taxon>Bacteria</taxon>
        <taxon>Bacillati</taxon>
        <taxon>Actinomycetota</taxon>
        <taxon>Actinomycetes</taxon>
        <taxon>Propionibacteriales</taxon>
        <taxon>Propionibacteriaceae</taxon>
        <taxon>Microlunatus</taxon>
    </lineage>
</organism>
<dbReference type="RefSeq" id="WP_091183997.1">
    <property type="nucleotide sequence ID" value="NZ_FOFA01000008.1"/>
</dbReference>
<keyword evidence="2" id="KW-0472">Membrane</keyword>
<feature type="transmembrane region" description="Helical" evidence="2">
    <location>
        <begin position="12"/>
        <end position="29"/>
    </location>
</feature>
<dbReference type="AlphaFoldDB" id="A0A1H9L482"/>
<dbReference type="Proteomes" id="UP000198504">
    <property type="component" value="Unassembled WGS sequence"/>
</dbReference>
<proteinExistence type="predicted"/>
<evidence type="ECO:0000256" key="1">
    <source>
        <dbReference type="SAM" id="MobiDB-lite"/>
    </source>
</evidence>
<accession>A0A1H9L482</accession>
<protein>
    <submittedName>
        <fullName evidence="3">Uncharacterized protein</fullName>
    </submittedName>
</protein>
<keyword evidence="2" id="KW-0812">Transmembrane</keyword>